<accession>A0A151T8G2</accession>
<dbReference type="InterPro" id="IPR005162">
    <property type="entry name" value="Retrotrans_gag_dom"/>
</dbReference>
<dbReference type="Gramene" id="C.cajan_17350.t">
    <property type="protein sequence ID" value="C.cajan_17350.t.cds1"/>
    <property type="gene ID" value="C.cajan_17350"/>
</dbReference>
<dbReference type="EMBL" id="CM003609">
    <property type="protein sequence ID" value="KYP63294.1"/>
    <property type="molecule type" value="Genomic_DNA"/>
</dbReference>
<protein>
    <recommendedName>
        <fullName evidence="2">Retrotransposon gag domain-containing protein</fullName>
    </recommendedName>
</protein>
<reference evidence="3 4" key="1">
    <citation type="journal article" date="2012" name="Nat. Biotechnol.">
        <title>Draft genome sequence of pigeonpea (Cajanus cajan), an orphan legume crop of resource-poor farmers.</title>
        <authorList>
            <person name="Varshney R.K."/>
            <person name="Chen W."/>
            <person name="Li Y."/>
            <person name="Bharti A.K."/>
            <person name="Saxena R.K."/>
            <person name="Schlueter J.A."/>
            <person name="Donoghue M.T."/>
            <person name="Azam S."/>
            <person name="Fan G."/>
            <person name="Whaley A.M."/>
            <person name="Farmer A.D."/>
            <person name="Sheridan J."/>
            <person name="Iwata A."/>
            <person name="Tuteja R."/>
            <person name="Penmetsa R.V."/>
            <person name="Wu W."/>
            <person name="Upadhyaya H.D."/>
            <person name="Yang S.P."/>
            <person name="Shah T."/>
            <person name="Saxena K.B."/>
            <person name="Michael T."/>
            <person name="McCombie W.R."/>
            <person name="Yang B."/>
            <person name="Zhang G."/>
            <person name="Yang H."/>
            <person name="Wang J."/>
            <person name="Spillane C."/>
            <person name="Cook D.R."/>
            <person name="May G.D."/>
            <person name="Xu X."/>
            <person name="Jackson S.A."/>
        </authorList>
    </citation>
    <scope>NUCLEOTIDE SEQUENCE [LARGE SCALE GENOMIC DNA]</scope>
    <source>
        <strain evidence="4">cv. Asha</strain>
    </source>
</reference>
<evidence type="ECO:0000313" key="4">
    <source>
        <dbReference type="Proteomes" id="UP000075243"/>
    </source>
</evidence>
<gene>
    <name evidence="3" type="ORF">KK1_017863</name>
</gene>
<dbReference type="Pfam" id="PF03732">
    <property type="entry name" value="Retrotrans_gag"/>
    <property type="match status" value="1"/>
</dbReference>
<keyword evidence="4" id="KW-1185">Reference proteome</keyword>
<feature type="domain" description="Retrotransposon gag" evidence="2">
    <location>
        <begin position="2"/>
        <end position="92"/>
    </location>
</feature>
<evidence type="ECO:0000256" key="1">
    <source>
        <dbReference type="SAM" id="MobiDB-lite"/>
    </source>
</evidence>
<name>A0A151T8G2_CAJCA</name>
<organism evidence="3 4">
    <name type="scientific">Cajanus cajan</name>
    <name type="common">Pigeon pea</name>
    <name type="synonym">Cajanus indicus</name>
    <dbReference type="NCBI Taxonomy" id="3821"/>
    <lineage>
        <taxon>Eukaryota</taxon>
        <taxon>Viridiplantae</taxon>
        <taxon>Streptophyta</taxon>
        <taxon>Embryophyta</taxon>
        <taxon>Tracheophyta</taxon>
        <taxon>Spermatophyta</taxon>
        <taxon>Magnoliopsida</taxon>
        <taxon>eudicotyledons</taxon>
        <taxon>Gunneridae</taxon>
        <taxon>Pentapetalae</taxon>
        <taxon>rosids</taxon>
        <taxon>fabids</taxon>
        <taxon>Fabales</taxon>
        <taxon>Fabaceae</taxon>
        <taxon>Papilionoideae</taxon>
        <taxon>50 kb inversion clade</taxon>
        <taxon>NPAAA clade</taxon>
        <taxon>indigoferoid/millettioid clade</taxon>
        <taxon>Phaseoleae</taxon>
        <taxon>Cajanus</taxon>
    </lineage>
</organism>
<proteinExistence type="predicted"/>
<feature type="region of interest" description="Disordered" evidence="1">
    <location>
        <begin position="126"/>
        <end position="152"/>
    </location>
</feature>
<evidence type="ECO:0000259" key="2">
    <source>
        <dbReference type="Pfam" id="PF03732"/>
    </source>
</evidence>
<sequence>MLTGEAEHWWRGTSQMLIDRGVVVDWVCFKRAFLEKYFPESVRRAREAEFMRLQQGEMLVTEYAMRFEHLARFYTQAISKAWKCRMFGEGLKYDLRRVVVPMAITKFPALVEKANVVERLESVGKPVKTVGGPAGSKSSGGSQRKPYDRTQQ</sequence>
<dbReference type="AlphaFoldDB" id="A0A151T8G2"/>
<dbReference type="Proteomes" id="UP000075243">
    <property type="component" value="Chromosome 7"/>
</dbReference>
<evidence type="ECO:0000313" key="3">
    <source>
        <dbReference type="EMBL" id="KYP63294.1"/>
    </source>
</evidence>